<evidence type="ECO:0008006" key="4">
    <source>
        <dbReference type="Google" id="ProtNLM"/>
    </source>
</evidence>
<keyword evidence="1" id="KW-0732">Signal</keyword>
<evidence type="ECO:0000313" key="2">
    <source>
        <dbReference type="EMBL" id="OGY11412.1"/>
    </source>
</evidence>
<feature type="signal peptide" evidence="1">
    <location>
        <begin position="1"/>
        <end position="24"/>
    </location>
</feature>
<dbReference type="STRING" id="1797517.A3F61_00260"/>
<organism evidence="2 3">
    <name type="scientific">Candidatus Blackburnbacteria bacterium RIFCSPHIGHO2_12_FULL_41_13b</name>
    <dbReference type="NCBI Taxonomy" id="1797517"/>
    <lineage>
        <taxon>Bacteria</taxon>
        <taxon>Candidatus Blackburniibacteriota</taxon>
    </lineage>
</organism>
<dbReference type="AlphaFoldDB" id="A0A1G1V887"/>
<proteinExistence type="predicted"/>
<dbReference type="EMBL" id="MHCA01000038">
    <property type="protein sequence ID" value="OGY11412.1"/>
    <property type="molecule type" value="Genomic_DNA"/>
</dbReference>
<gene>
    <name evidence="2" type="ORF">A3F61_00260</name>
</gene>
<reference evidence="2 3" key="1">
    <citation type="journal article" date="2016" name="Nat. Commun.">
        <title>Thousands of microbial genomes shed light on interconnected biogeochemical processes in an aquifer system.</title>
        <authorList>
            <person name="Anantharaman K."/>
            <person name="Brown C.T."/>
            <person name="Hug L.A."/>
            <person name="Sharon I."/>
            <person name="Castelle C.J."/>
            <person name="Probst A.J."/>
            <person name="Thomas B.C."/>
            <person name="Singh A."/>
            <person name="Wilkins M.J."/>
            <person name="Karaoz U."/>
            <person name="Brodie E.L."/>
            <person name="Williams K.H."/>
            <person name="Hubbard S.S."/>
            <person name="Banfield J.F."/>
        </authorList>
    </citation>
    <scope>NUCLEOTIDE SEQUENCE [LARGE SCALE GENOMIC DNA]</scope>
</reference>
<name>A0A1G1V887_9BACT</name>
<dbReference type="Proteomes" id="UP000178272">
    <property type="component" value="Unassembled WGS sequence"/>
</dbReference>
<feature type="chain" id="PRO_5009580989" description="CHRD domain-containing protein" evidence="1">
    <location>
        <begin position="25"/>
        <end position="130"/>
    </location>
</feature>
<comment type="caution">
    <text evidence="2">The sequence shown here is derived from an EMBL/GenBank/DDBJ whole genome shotgun (WGS) entry which is preliminary data.</text>
</comment>
<evidence type="ECO:0000313" key="3">
    <source>
        <dbReference type="Proteomes" id="UP000178272"/>
    </source>
</evidence>
<protein>
    <recommendedName>
        <fullName evidence="4">CHRD domain-containing protein</fullName>
    </recommendedName>
</protein>
<accession>A0A1G1V887</accession>
<evidence type="ECO:0000256" key="1">
    <source>
        <dbReference type="SAM" id="SignalP"/>
    </source>
</evidence>
<sequence length="130" mass="14102">MQKLFLFLVVCILSLLFFTSGAEAKHNTKSSKSPAFSASLAKNKLSVSASFSNLTNVKTITYQLTYNSNKGQQGAAGTIKVGKLKSTSRKLLLGTCSGRVCTYHRDVKNIKLSVDFNLKSGGVVSYEKKL</sequence>